<accession>A0A2K1J9K8</accession>
<dbReference type="GeneID" id="112293798"/>
<gene>
    <name evidence="4" type="primary">LOC112293798</name>
    <name evidence="3" type="ORF">PHYPA_021310</name>
</gene>
<feature type="chain" id="PRO_5044576307" evidence="2">
    <location>
        <begin position="21"/>
        <end position="165"/>
    </location>
</feature>
<dbReference type="EMBL" id="ABEU02000016">
    <property type="protein sequence ID" value="PNR38199.1"/>
    <property type="molecule type" value="Genomic_DNA"/>
</dbReference>
<evidence type="ECO:0000313" key="5">
    <source>
        <dbReference type="Proteomes" id="UP000006727"/>
    </source>
</evidence>
<evidence type="ECO:0000313" key="3">
    <source>
        <dbReference type="EMBL" id="PNR38199.1"/>
    </source>
</evidence>
<dbReference type="AlphaFoldDB" id="A0A2K1J9K8"/>
<organism evidence="3">
    <name type="scientific">Physcomitrium patens</name>
    <name type="common">Spreading-leaved earth moss</name>
    <name type="synonym">Physcomitrella patens</name>
    <dbReference type="NCBI Taxonomy" id="3218"/>
    <lineage>
        <taxon>Eukaryota</taxon>
        <taxon>Viridiplantae</taxon>
        <taxon>Streptophyta</taxon>
        <taxon>Embryophyta</taxon>
        <taxon>Bryophyta</taxon>
        <taxon>Bryophytina</taxon>
        <taxon>Bryopsida</taxon>
        <taxon>Funariidae</taxon>
        <taxon>Funariales</taxon>
        <taxon>Funariaceae</taxon>
        <taxon>Physcomitrium</taxon>
    </lineage>
</organism>
<dbReference type="Gramene" id="Pp3c16_21450V3.2">
    <property type="protein sequence ID" value="PAC:32984951.CDS.1"/>
    <property type="gene ID" value="Pp3c16_21450"/>
</dbReference>
<feature type="region of interest" description="Disordered" evidence="1">
    <location>
        <begin position="25"/>
        <end position="46"/>
    </location>
</feature>
<protein>
    <submittedName>
        <fullName evidence="3 4">Uncharacterized protein</fullName>
    </submittedName>
</protein>
<name>A0A2K1J9K8_PHYPA</name>
<feature type="compositionally biased region" description="Pro residues" evidence="1">
    <location>
        <begin position="25"/>
        <end position="41"/>
    </location>
</feature>
<dbReference type="EnsemblPlants" id="Pp3c16_21450V3.1">
    <property type="protein sequence ID" value="PAC:32984950.CDS.1"/>
    <property type="gene ID" value="Pp3c16_21450"/>
</dbReference>
<dbReference type="Proteomes" id="UP000006727">
    <property type="component" value="Chromosome 16"/>
</dbReference>
<proteinExistence type="predicted"/>
<dbReference type="PaxDb" id="3218-PP1S4_77V6.1"/>
<reference evidence="3 5" key="1">
    <citation type="journal article" date="2008" name="Science">
        <title>The Physcomitrella genome reveals evolutionary insights into the conquest of land by plants.</title>
        <authorList>
            <person name="Rensing S."/>
            <person name="Lang D."/>
            <person name="Zimmer A."/>
            <person name="Terry A."/>
            <person name="Salamov A."/>
            <person name="Shapiro H."/>
            <person name="Nishiyama T."/>
            <person name="Perroud P.-F."/>
            <person name="Lindquist E."/>
            <person name="Kamisugi Y."/>
            <person name="Tanahashi T."/>
            <person name="Sakakibara K."/>
            <person name="Fujita T."/>
            <person name="Oishi K."/>
            <person name="Shin-I T."/>
            <person name="Kuroki Y."/>
            <person name="Toyoda A."/>
            <person name="Suzuki Y."/>
            <person name="Hashimoto A."/>
            <person name="Yamaguchi K."/>
            <person name="Sugano A."/>
            <person name="Kohara Y."/>
            <person name="Fujiyama A."/>
            <person name="Anterola A."/>
            <person name="Aoki S."/>
            <person name="Ashton N."/>
            <person name="Barbazuk W.B."/>
            <person name="Barker E."/>
            <person name="Bennetzen J."/>
            <person name="Bezanilla M."/>
            <person name="Blankenship R."/>
            <person name="Cho S.H."/>
            <person name="Dutcher S."/>
            <person name="Estelle M."/>
            <person name="Fawcett J.A."/>
            <person name="Gundlach H."/>
            <person name="Hanada K."/>
            <person name="Heyl A."/>
            <person name="Hicks K.A."/>
            <person name="Hugh J."/>
            <person name="Lohr M."/>
            <person name="Mayer K."/>
            <person name="Melkozernov A."/>
            <person name="Murata T."/>
            <person name="Nelson D."/>
            <person name="Pils B."/>
            <person name="Prigge M."/>
            <person name="Reiss B."/>
            <person name="Renner T."/>
            <person name="Rombauts S."/>
            <person name="Rushton P."/>
            <person name="Sanderfoot A."/>
            <person name="Schween G."/>
            <person name="Shiu S.-H."/>
            <person name="Stueber K."/>
            <person name="Theodoulou F.L."/>
            <person name="Tu H."/>
            <person name="Van de Peer Y."/>
            <person name="Verrier P.J."/>
            <person name="Waters E."/>
            <person name="Wood A."/>
            <person name="Yang L."/>
            <person name="Cove D."/>
            <person name="Cuming A."/>
            <person name="Hasebe M."/>
            <person name="Lucas S."/>
            <person name="Mishler D.B."/>
            <person name="Reski R."/>
            <person name="Grigoriev I."/>
            <person name="Quatrano R.S."/>
            <person name="Boore J.L."/>
        </authorList>
    </citation>
    <scope>NUCLEOTIDE SEQUENCE [LARGE SCALE GENOMIC DNA]</scope>
    <source>
        <strain evidence="4 5">cv. Gransden 2004</strain>
    </source>
</reference>
<keyword evidence="5" id="KW-1185">Reference proteome</keyword>
<keyword evidence="2" id="KW-0732">Signal</keyword>
<dbReference type="RefSeq" id="XP_024399412.1">
    <property type="nucleotide sequence ID" value="XM_024543644.2"/>
</dbReference>
<reference evidence="3 5" key="2">
    <citation type="journal article" date="2018" name="Plant J.">
        <title>The Physcomitrella patens chromosome-scale assembly reveals moss genome structure and evolution.</title>
        <authorList>
            <person name="Lang D."/>
            <person name="Ullrich K.K."/>
            <person name="Murat F."/>
            <person name="Fuchs J."/>
            <person name="Jenkins J."/>
            <person name="Haas F.B."/>
            <person name="Piednoel M."/>
            <person name="Gundlach H."/>
            <person name="Van Bel M."/>
            <person name="Meyberg R."/>
            <person name="Vives C."/>
            <person name="Morata J."/>
            <person name="Symeonidi A."/>
            <person name="Hiss M."/>
            <person name="Muchero W."/>
            <person name="Kamisugi Y."/>
            <person name="Saleh O."/>
            <person name="Blanc G."/>
            <person name="Decker E.L."/>
            <person name="van Gessel N."/>
            <person name="Grimwood J."/>
            <person name="Hayes R.D."/>
            <person name="Graham S.W."/>
            <person name="Gunter L.E."/>
            <person name="McDaniel S.F."/>
            <person name="Hoernstein S.N.W."/>
            <person name="Larsson A."/>
            <person name="Li F.W."/>
            <person name="Perroud P.F."/>
            <person name="Phillips J."/>
            <person name="Ranjan P."/>
            <person name="Rokshar D.S."/>
            <person name="Rothfels C.J."/>
            <person name="Schneider L."/>
            <person name="Shu S."/>
            <person name="Stevenson D.W."/>
            <person name="Thummler F."/>
            <person name="Tillich M."/>
            <person name="Villarreal Aguilar J.C."/>
            <person name="Widiez T."/>
            <person name="Wong G.K."/>
            <person name="Wymore A."/>
            <person name="Zhang Y."/>
            <person name="Zimmer A.D."/>
            <person name="Quatrano R.S."/>
            <person name="Mayer K.F.X."/>
            <person name="Goodstein D."/>
            <person name="Casacuberta J.M."/>
            <person name="Vandepoele K."/>
            <person name="Reski R."/>
            <person name="Cuming A.C."/>
            <person name="Tuskan G.A."/>
            <person name="Maumus F."/>
            <person name="Salse J."/>
            <person name="Schmutz J."/>
            <person name="Rensing S.A."/>
        </authorList>
    </citation>
    <scope>NUCLEOTIDE SEQUENCE [LARGE SCALE GENOMIC DNA]</scope>
    <source>
        <strain evidence="4 5">cv. Gransden 2004</strain>
    </source>
</reference>
<evidence type="ECO:0000256" key="2">
    <source>
        <dbReference type="SAM" id="SignalP"/>
    </source>
</evidence>
<dbReference type="Gramene" id="Pp3c16_21450V3.1">
    <property type="protein sequence ID" value="PAC:32984950.CDS.1"/>
    <property type="gene ID" value="Pp3c16_21450"/>
</dbReference>
<dbReference type="OrthoDB" id="10446542at2759"/>
<feature type="signal peptide" evidence="2">
    <location>
        <begin position="1"/>
        <end position="20"/>
    </location>
</feature>
<sequence length="165" mass="18224">MAKSLLFVALLVTLAVAAQANSLPAPPPATTPVTSPAPAPAPHHHYHHDHDFSLKLILHNVAKRAVTFKLVKPLISRAVVVPPHKWSSIAPFTPKYPSIEVVVIVENKTYKTVTKNLKINLLQHFGHKELKGDKFLVLTAVESWSWKSKYLLVTIGEVVILSIKL</sequence>
<evidence type="ECO:0000256" key="1">
    <source>
        <dbReference type="SAM" id="MobiDB-lite"/>
    </source>
</evidence>
<evidence type="ECO:0000313" key="4">
    <source>
        <dbReference type="EnsemblPlants" id="PAC:32984950.CDS.1"/>
    </source>
</evidence>
<reference evidence="4" key="3">
    <citation type="submission" date="2020-12" db="UniProtKB">
        <authorList>
            <consortium name="EnsemblPlants"/>
        </authorList>
    </citation>
    <scope>IDENTIFICATION</scope>
</reference>
<dbReference type="EnsemblPlants" id="Pp3c16_21450V3.2">
    <property type="protein sequence ID" value="PAC:32984951.CDS.1"/>
    <property type="gene ID" value="Pp3c16_21450"/>
</dbReference>